<evidence type="ECO:0000313" key="3">
    <source>
        <dbReference type="Proteomes" id="UP000327030"/>
    </source>
</evidence>
<evidence type="ECO:0000313" key="2">
    <source>
        <dbReference type="EMBL" id="QFJ53612.1"/>
    </source>
</evidence>
<dbReference type="AlphaFoldDB" id="A0A5P6VMH7"/>
<gene>
    <name evidence="2" type="ORF">FXF36_01375</name>
</gene>
<organism evidence="2 3">
    <name type="scientific">Pseudobutyrivibrio xylanivorans</name>
    <dbReference type="NCBI Taxonomy" id="185007"/>
    <lineage>
        <taxon>Bacteria</taxon>
        <taxon>Bacillati</taxon>
        <taxon>Bacillota</taxon>
        <taxon>Clostridia</taxon>
        <taxon>Lachnospirales</taxon>
        <taxon>Lachnospiraceae</taxon>
        <taxon>Pseudobutyrivibrio</taxon>
    </lineage>
</organism>
<feature type="transmembrane region" description="Helical" evidence="1">
    <location>
        <begin position="256"/>
        <end position="279"/>
    </location>
</feature>
<keyword evidence="1" id="KW-1133">Transmembrane helix</keyword>
<accession>A0A5P6VMH7</accession>
<proteinExistence type="predicted"/>
<evidence type="ECO:0000256" key="1">
    <source>
        <dbReference type="SAM" id="Phobius"/>
    </source>
</evidence>
<dbReference type="KEGG" id="pxv:FXF36_01375"/>
<dbReference type="EMBL" id="CP043028">
    <property type="protein sequence ID" value="QFJ53612.1"/>
    <property type="molecule type" value="Genomic_DNA"/>
</dbReference>
<dbReference type="Proteomes" id="UP000327030">
    <property type="component" value="Chromosome 1"/>
</dbReference>
<dbReference type="RefSeq" id="WP_151622110.1">
    <property type="nucleotide sequence ID" value="NZ_CP043028.1"/>
</dbReference>
<sequence>MKKGLFNLVLALTLVVAGFTGVKETSKAAESDGLSYSWNVTYNGTAFESNYDSNAAKIKNAMPGDTITYSVKYINATTESTDFYMNADVVKSLEDTSGAQGGAYSFKIINNEETLFDSETVGGDADEVVGLNQVSGHEGAYFSLGSIPAGGSGVVTITITLDGNSQTNAYMATQANLNIKFGAESTESAKYSKTETNKVTKVNAITKNVPVSEKRSIVKKILKTLENGTEVVSIDDSDVPLAGGDNAGNPQTGDSILPLVVCGVMFIIGMGLIGCYAVLMLNKKKEVA</sequence>
<keyword evidence="1" id="KW-0812">Transmembrane</keyword>
<dbReference type="OrthoDB" id="2044000at2"/>
<name>A0A5P6VMH7_PSEXY</name>
<keyword evidence="1" id="KW-0472">Membrane</keyword>
<reference evidence="3" key="1">
    <citation type="submission" date="2019-08" db="EMBL/GenBank/DDBJ databases">
        <title>Complete Genome Sequence of the Polysaccharide-Degrading Rumen Bacterium Pseudobutyrivibrio xylanivorans MA3014.</title>
        <authorList>
            <person name="Palevich N."/>
            <person name="Maclean P.H."/>
            <person name="Kelly W.J."/>
            <person name="Leahy S.C."/>
            <person name="Rakonjac J."/>
            <person name="Attwood G.T."/>
        </authorList>
    </citation>
    <scope>NUCLEOTIDE SEQUENCE [LARGE SCALE GENOMIC DNA]</scope>
    <source>
        <strain evidence="3">MA3014</strain>
    </source>
</reference>
<protein>
    <submittedName>
        <fullName evidence="2">Uncharacterized protein</fullName>
    </submittedName>
</protein>